<dbReference type="GO" id="GO:0042262">
    <property type="term" value="P:DNA protection"/>
    <property type="evidence" value="ECO:0007669"/>
    <property type="project" value="TreeGrafter"/>
</dbReference>
<dbReference type="InterPro" id="IPR025984">
    <property type="entry name" value="DCTPP"/>
</dbReference>
<name>A0A4R7IZ88_9ACTN</name>
<accession>A0A4R7IZ88</accession>
<dbReference type="PANTHER" id="PTHR46523:SF1">
    <property type="entry name" value="DCTP PYROPHOSPHATASE 1"/>
    <property type="match status" value="1"/>
</dbReference>
<dbReference type="PANTHER" id="PTHR46523">
    <property type="entry name" value="DCTP PYROPHOSPHATASE 1"/>
    <property type="match status" value="1"/>
</dbReference>
<proteinExistence type="predicted"/>
<evidence type="ECO:0000313" key="2">
    <source>
        <dbReference type="Proteomes" id="UP000295371"/>
    </source>
</evidence>
<dbReference type="Proteomes" id="UP000295371">
    <property type="component" value="Unassembled WGS sequence"/>
</dbReference>
<organism evidence="1 2">
    <name type="scientific">Naumannella halotolerans</name>
    <dbReference type="NCBI Taxonomy" id="993414"/>
    <lineage>
        <taxon>Bacteria</taxon>
        <taxon>Bacillati</taxon>
        <taxon>Actinomycetota</taxon>
        <taxon>Actinomycetes</taxon>
        <taxon>Propionibacteriales</taxon>
        <taxon>Propionibacteriaceae</taxon>
        <taxon>Naumannella</taxon>
    </lineage>
</organism>
<dbReference type="AlphaFoldDB" id="A0A4R7IZ88"/>
<dbReference type="OrthoDB" id="9791898at2"/>
<dbReference type="CDD" id="cd11537">
    <property type="entry name" value="NTP-PPase_RS21-C6_like"/>
    <property type="match status" value="1"/>
</dbReference>
<dbReference type="GO" id="GO:0047840">
    <property type="term" value="F:dCTP diphosphatase activity"/>
    <property type="evidence" value="ECO:0007669"/>
    <property type="project" value="TreeGrafter"/>
</dbReference>
<dbReference type="PIRSF" id="PIRSF029826">
    <property type="entry name" value="UCP029826_pph"/>
    <property type="match status" value="1"/>
</dbReference>
<dbReference type="Pfam" id="PF12643">
    <property type="entry name" value="MazG-like"/>
    <property type="match status" value="1"/>
</dbReference>
<sequence>MTDLKAVARAAREFAEDRDWEQFHTPKNLTMALAGEAGELAAELQWLTDAEAWAATTTTGAAQDRFAAEMANVLIYLLRLSDITGIDLLAAAQTKLATNAERYPVELSRGTAAKYTDLN</sequence>
<dbReference type="Gene3D" id="1.10.287.1080">
    <property type="entry name" value="MazG-like"/>
    <property type="match status" value="1"/>
</dbReference>
<protein>
    <submittedName>
        <fullName evidence="1">MazG-like nucleotide pyrophosphohydrolase family protein</fullName>
    </submittedName>
</protein>
<gene>
    <name evidence="1" type="ORF">CLV29_3135</name>
</gene>
<keyword evidence="1" id="KW-0378">Hydrolase</keyword>
<dbReference type="EMBL" id="SOAW01000003">
    <property type="protein sequence ID" value="TDT30111.1"/>
    <property type="molecule type" value="Genomic_DNA"/>
</dbReference>
<dbReference type="SUPFAM" id="SSF101386">
    <property type="entry name" value="all-alpha NTP pyrophosphatases"/>
    <property type="match status" value="1"/>
</dbReference>
<dbReference type="InterPro" id="IPR052555">
    <property type="entry name" value="dCTP_Pyrophosphatase"/>
</dbReference>
<keyword evidence="2" id="KW-1185">Reference proteome</keyword>
<comment type="caution">
    <text evidence="1">The sequence shown here is derived from an EMBL/GenBank/DDBJ whole genome shotgun (WGS) entry which is preliminary data.</text>
</comment>
<dbReference type="GO" id="GO:0005829">
    <property type="term" value="C:cytosol"/>
    <property type="evidence" value="ECO:0007669"/>
    <property type="project" value="TreeGrafter"/>
</dbReference>
<dbReference type="GO" id="GO:0006253">
    <property type="term" value="P:dCTP catabolic process"/>
    <property type="evidence" value="ECO:0007669"/>
    <property type="project" value="TreeGrafter"/>
</dbReference>
<reference evidence="1 2" key="1">
    <citation type="submission" date="2019-03" db="EMBL/GenBank/DDBJ databases">
        <title>Genomic Encyclopedia of Archaeal and Bacterial Type Strains, Phase II (KMG-II): from individual species to whole genera.</title>
        <authorList>
            <person name="Goeker M."/>
        </authorList>
    </citation>
    <scope>NUCLEOTIDE SEQUENCE [LARGE SCALE GENOMIC DNA]</scope>
    <source>
        <strain evidence="1 2">DSM 24323</strain>
    </source>
</reference>
<dbReference type="RefSeq" id="WP_133756005.1">
    <property type="nucleotide sequence ID" value="NZ_SOAW01000003.1"/>
</dbReference>
<evidence type="ECO:0000313" key="1">
    <source>
        <dbReference type="EMBL" id="TDT30111.1"/>
    </source>
</evidence>